<name>A0A4S8HV39_9BACT</name>
<sequence length="270" mass="31247">MNDLNWFTWWPANTSVQDTTQGQAATFPYKAFTFQPHQKMFDAIGVRINADDLTINSRITLIPKHTDSVHIQWDLGYYAGINLTTRIQRYRQARTLRHHIKELQTRMKLFLEKTENVYGITIKKTLVKDTLLLSARKVFDSLPTTQNIYSLINKLKTYIQQQGAMETGYPMLNILRKDNTHFATMVAIPVNKAVKEQNDFVIKKMVPGNLLVAEVRGGEHTISNAFTQMENYLTDHHLESPAIPFYSLITDRIAETDTSKWVTRISYPFF</sequence>
<dbReference type="RefSeq" id="WP_136578678.1">
    <property type="nucleotide sequence ID" value="NZ_STFF01000005.1"/>
</dbReference>
<keyword evidence="2" id="KW-1185">Reference proteome</keyword>
<dbReference type="Gene3D" id="3.20.80.10">
    <property type="entry name" value="Regulatory factor, effector binding domain"/>
    <property type="match status" value="1"/>
</dbReference>
<dbReference type="EMBL" id="STFF01000005">
    <property type="protein sequence ID" value="THU37002.1"/>
    <property type="molecule type" value="Genomic_DNA"/>
</dbReference>
<gene>
    <name evidence="1" type="ORF">FAM09_18780</name>
</gene>
<evidence type="ECO:0000313" key="1">
    <source>
        <dbReference type="EMBL" id="THU37002.1"/>
    </source>
</evidence>
<evidence type="ECO:0000313" key="2">
    <source>
        <dbReference type="Proteomes" id="UP000306918"/>
    </source>
</evidence>
<dbReference type="OrthoDB" id="9807923at2"/>
<dbReference type="InterPro" id="IPR011256">
    <property type="entry name" value="Reg_factor_effector_dom_sf"/>
</dbReference>
<protein>
    <submittedName>
        <fullName evidence="1">GyrI-like domain-containing protein</fullName>
    </submittedName>
</protein>
<reference evidence="1 2" key="1">
    <citation type="submission" date="2019-04" db="EMBL/GenBank/DDBJ databases">
        <title>Niastella caeni sp. nov., isolated from activated sludge.</title>
        <authorList>
            <person name="Sheng M."/>
        </authorList>
    </citation>
    <scope>NUCLEOTIDE SEQUENCE [LARGE SCALE GENOMIC DNA]</scope>
    <source>
        <strain evidence="1 2">HX-2-15</strain>
    </source>
</reference>
<proteinExistence type="predicted"/>
<comment type="caution">
    <text evidence="1">The sequence shown here is derived from an EMBL/GenBank/DDBJ whole genome shotgun (WGS) entry which is preliminary data.</text>
</comment>
<organism evidence="1 2">
    <name type="scientific">Niastella caeni</name>
    <dbReference type="NCBI Taxonomy" id="2569763"/>
    <lineage>
        <taxon>Bacteria</taxon>
        <taxon>Pseudomonadati</taxon>
        <taxon>Bacteroidota</taxon>
        <taxon>Chitinophagia</taxon>
        <taxon>Chitinophagales</taxon>
        <taxon>Chitinophagaceae</taxon>
        <taxon>Niastella</taxon>
    </lineage>
</organism>
<dbReference type="Proteomes" id="UP000306918">
    <property type="component" value="Unassembled WGS sequence"/>
</dbReference>
<dbReference type="AlphaFoldDB" id="A0A4S8HV39"/>
<accession>A0A4S8HV39</accession>